<evidence type="ECO:0000313" key="3">
    <source>
        <dbReference type="EMBL" id="CAD9572477.1"/>
    </source>
</evidence>
<dbReference type="AlphaFoldDB" id="A0A6U3SS89"/>
<dbReference type="EMBL" id="HBGZ01001417">
    <property type="protein sequence ID" value="CAD9572465.1"/>
    <property type="molecule type" value="Transcribed_RNA"/>
</dbReference>
<evidence type="ECO:0000313" key="2">
    <source>
        <dbReference type="EMBL" id="CAD9572465.1"/>
    </source>
</evidence>
<accession>A0A6U3SS89</accession>
<dbReference type="InterPro" id="IPR046341">
    <property type="entry name" value="SET_dom_sf"/>
</dbReference>
<reference evidence="2" key="1">
    <citation type="submission" date="2021-01" db="EMBL/GenBank/DDBJ databases">
        <authorList>
            <person name="Corre E."/>
            <person name="Pelletier E."/>
            <person name="Niang G."/>
            <person name="Scheremetjew M."/>
            <person name="Finn R."/>
            <person name="Kale V."/>
            <person name="Holt S."/>
            <person name="Cochrane G."/>
            <person name="Meng A."/>
            <person name="Brown T."/>
            <person name="Cohen L."/>
        </authorList>
    </citation>
    <scope>NUCLEOTIDE SEQUENCE</scope>
    <source>
        <strain evidence="2">SM1012Den-03</strain>
    </source>
</reference>
<dbReference type="Gene3D" id="2.170.270.10">
    <property type="entry name" value="SET domain"/>
    <property type="match status" value="1"/>
</dbReference>
<name>A0A6U3SS89_9STRA</name>
<proteinExistence type="predicted"/>
<dbReference type="InterPro" id="IPR001214">
    <property type="entry name" value="SET_dom"/>
</dbReference>
<dbReference type="SUPFAM" id="SSF82199">
    <property type="entry name" value="SET domain"/>
    <property type="match status" value="1"/>
</dbReference>
<dbReference type="EMBL" id="HBGZ01001421">
    <property type="protein sequence ID" value="CAD9572477.1"/>
    <property type="molecule type" value="Transcribed_RNA"/>
</dbReference>
<sequence>MGRRRGLFASRDMRKGEVVHDGTDSDVVFPDAMAYRRFVFALPRKAACDITEWTWAQRLEQNGPMKIMLAINISAMLNTGLTPEEVNVLPESSTSQLYYATRDIKRGEEILTDLTFRDWTNFAATDLGLQGRW</sequence>
<organism evidence="2">
    <name type="scientific">Skeletonema marinoi</name>
    <dbReference type="NCBI Taxonomy" id="267567"/>
    <lineage>
        <taxon>Eukaryota</taxon>
        <taxon>Sar</taxon>
        <taxon>Stramenopiles</taxon>
        <taxon>Ochrophyta</taxon>
        <taxon>Bacillariophyta</taxon>
        <taxon>Coscinodiscophyceae</taxon>
        <taxon>Thalassiosirophycidae</taxon>
        <taxon>Thalassiosirales</taxon>
        <taxon>Skeletonemataceae</taxon>
        <taxon>Skeletonema</taxon>
        <taxon>Skeletonema marinoi-dohrnii complex</taxon>
    </lineage>
</organism>
<evidence type="ECO:0000259" key="1">
    <source>
        <dbReference type="Pfam" id="PF00856"/>
    </source>
</evidence>
<gene>
    <name evidence="2" type="ORF">SMAR0320_LOCUS1020</name>
    <name evidence="3" type="ORF">SMAR0320_LOCUS1024</name>
</gene>
<feature type="domain" description="SET" evidence="1">
    <location>
        <begin position="5"/>
        <end position="113"/>
    </location>
</feature>
<protein>
    <recommendedName>
        <fullName evidence="1">SET domain-containing protein</fullName>
    </recommendedName>
</protein>
<dbReference type="Pfam" id="PF00856">
    <property type="entry name" value="SET"/>
    <property type="match status" value="1"/>
</dbReference>